<feature type="binding site" evidence="4">
    <location>
        <position position="248"/>
    </location>
    <ligand>
        <name>substrate</name>
    </ligand>
</feature>
<evidence type="ECO:0000256" key="4">
    <source>
        <dbReference type="PIRSR" id="PIRSR610905-2"/>
    </source>
</evidence>
<reference evidence="7 8" key="1">
    <citation type="submission" date="2016-10" db="EMBL/GenBank/DDBJ databases">
        <authorList>
            <person name="de Groot N.N."/>
        </authorList>
    </citation>
    <scope>NUCLEOTIDE SEQUENCE [LARGE SCALE GENOMIC DNA]</scope>
    <source>
        <strain evidence="7 8">DSM 22900</strain>
    </source>
</reference>
<dbReference type="EMBL" id="FOLL01000009">
    <property type="protein sequence ID" value="SFC35679.1"/>
    <property type="molecule type" value="Genomic_DNA"/>
</dbReference>
<proteinExistence type="inferred from homology"/>
<feature type="signal peptide" evidence="6">
    <location>
        <begin position="1"/>
        <end position="30"/>
    </location>
</feature>
<feature type="binding site" evidence="4">
    <location>
        <position position="260"/>
    </location>
    <ligand>
        <name>substrate</name>
    </ligand>
</feature>
<keyword evidence="5" id="KW-0175">Coiled coil</keyword>
<dbReference type="InterPro" id="IPR010905">
    <property type="entry name" value="Glyco_hydro_88"/>
</dbReference>
<evidence type="ECO:0000256" key="5">
    <source>
        <dbReference type="SAM" id="Coils"/>
    </source>
</evidence>
<dbReference type="Gene3D" id="1.50.10.10">
    <property type="match status" value="1"/>
</dbReference>
<feature type="binding site" evidence="4">
    <location>
        <position position="128"/>
    </location>
    <ligand>
        <name>substrate</name>
    </ligand>
</feature>
<feature type="coiled-coil region" evidence="5">
    <location>
        <begin position="100"/>
        <end position="127"/>
    </location>
</feature>
<feature type="chain" id="PRO_5011537753" evidence="6">
    <location>
        <begin position="31"/>
        <end position="444"/>
    </location>
</feature>
<dbReference type="InterPro" id="IPR052369">
    <property type="entry name" value="UG_Glycosaminoglycan_Hydrolase"/>
</dbReference>
<feature type="active site" description="Proton donor" evidence="3">
    <location>
        <position position="188"/>
    </location>
</feature>
<gene>
    <name evidence="7" type="ORF">SAMN05421747_10971</name>
</gene>
<evidence type="ECO:0000313" key="7">
    <source>
        <dbReference type="EMBL" id="SFC35679.1"/>
    </source>
</evidence>
<dbReference type="InterPro" id="IPR012341">
    <property type="entry name" value="6hp_glycosidase-like_sf"/>
</dbReference>
<evidence type="ECO:0000313" key="8">
    <source>
        <dbReference type="Proteomes" id="UP000199577"/>
    </source>
</evidence>
<sequence>MTINEMITKQKMRRTLSLGFMLLITTVASAQHANKLALTNTFVDKNLRDAAVQYRTLMGRVPEGVLPRTYIKENDSLVTAKSRSWISGFYPGTLLYLYEYSREADLLKEAEKRLQLLEREKDNRGTHDLGFMLYCSFGNALRLTGNTRYRDVLLTGAESLASRFNPTVGCIRSWDHNGDKWKFPVIIDNMMNLEFLNWASRVSGNTKYVNISKTHANTTLENHFRPDNSSYHVIDYDPETGAVRNKHTHQGAGHESAWARGQAWGLYGYTLMYRDLKDNAYLSQARKIAAFILDHPNLPDDGIPYWDFSVSDPNAPRDASAAAITASALLELSGYVSGPESERYLKAAEKMLTSLSSPDYKASIGTNGGFILEHSTGHLPGNSEIDVPLSYADYYYVEALIRYKQLLDGSAGITQAANGPKLQNPVNVAYLKKTPAEVAAALGT</sequence>
<evidence type="ECO:0000256" key="2">
    <source>
        <dbReference type="ARBA" id="ARBA00038358"/>
    </source>
</evidence>
<accession>A0A1I1IH82</accession>
<organism evidence="7 8">
    <name type="scientific">Parapedobacter composti</name>
    <dbReference type="NCBI Taxonomy" id="623281"/>
    <lineage>
        <taxon>Bacteria</taxon>
        <taxon>Pseudomonadati</taxon>
        <taxon>Bacteroidota</taxon>
        <taxon>Sphingobacteriia</taxon>
        <taxon>Sphingobacteriales</taxon>
        <taxon>Sphingobacteriaceae</taxon>
        <taxon>Parapedobacter</taxon>
    </lineage>
</organism>
<dbReference type="PANTHER" id="PTHR36845:SF1">
    <property type="entry name" value="HYDROLASE, PUTATIVE (AFU_ORTHOLOGUE AFUA_7G05090)-RELATED"/>
    <property type="match status" value="1"/>
</dbReference>
<dbReference type="Pfam" id="PF07470">
    <property type="entry name" value="Glyco_hydro_88"/>
    <property type="match status" value="1"/>
</dbReference>
<feature type="active site" description="Nucleophile" evidence="3">
    <location>
        <position position="128"/>
    </location>
</feature>
<dbReference type="PANTHER" id="PTHR36845">
    <property type="entry name" value="HYDROLASE, PUTATIVE (AFU_ORTHOLOGUE AFUA_7G05090)-RELATED"/>
    <property type="match status" value="1"/>
</dbReference>
<dbReference type="GO" id="GO:0052757">
    <property type="term" value="F:chondroitin hydrolase activity"/>
    <property type="evidence" value="ECO:0007669"/>
    <property type="project" value="TreeGrafter"/>
</dbReference>
<evidence type="ECO:0000256" key="6">
    <source>
        <dbReference type="SAM" id="SignalP"/>
    </source>
</evidence>
<dbReference type="AlphaFoldDB" id="A0A1I1IH82"/>
<keyword evidence="1 7" id="KW-0378">Hydrolase</keyword>
<dbReference type="InterPro" id="IPR008928">
    <property type="entry name" value="6-hairpin_glycosidase_sf"/>
</dbReference>
<feature type="binding site" evidence="4">
    <location>
        <position position="264"/>
    </location>
    <ligand>
        <name>substrate</name>
    </ligand>
</feature>
<keyword evidence="6" id="KW-0732">Signal</keyword>
<dbReference type="SUPFAM" id="SSF48208">
    <property type="entry name" value="Six-hairpin glycosidases"/>
    <property type="match status" value="1"/>
</dbReference>
<feature type="binding site" evidence="4">
    <location>
        <position position="188"/>
    </location>
    <ligand>
        <name>substrate</name>
    </ligand>
</feature>
<keyword evidence="8" id="KW-1185">Reference proteome</keyword>
<dbReference type="Proteomes" id="UP000199577">
    <property type="component" value="Unassembled WGS sequence"/>
</dbReference>
<evidence type="ECO:0000256" key="3">
    <source>
        <dbReference type="PIRSR" id="PIRSR610905-1"/>
    </source>
</evidence>
<protein>
    <submittedName>
        <fullName evidence="7">Glycosyl Hydrolase Family 88</fullName>
    </submittedName>
</protein>
<dbReference type="STRING" id="623281.SAMN05421747_10971"/>
<dbReference type="GO" id="GO:0000272">
    <property type="term" value="P:polysaccharide catabolic process"/>
    <property type="evidence" value="ECO:0007669"/>
    <property type="project" value="TreeGrafter"/>
</dbReference>
<name>A0A1I1IH82_9SPHI</name>
<comment type="similarity">
    <text evidence="2">Belongs to the glycosyl hydrolase 88 family.</text>
</comment>
<evidence type="ECO:0000256" key="1">
    <source>
        <dbReference type="ARBA" id="ARBA00022801"/>
    </source>
</evidence>